<feature type="transmembrane region" description="Helical" evidence="6">
    <location>
        <begin position="34"/>
        <end position="58"/>
    </location>
</feature>
<evidence type="ECO:0000256" key="1">
    <source>
        <dbReference type="ARBA" id="ARBA00004167"/>
    </source>
</evidence>
<dbReference type="Pfam" id="PF04335">
    <property type="entry name" value="VirB8"/>
    <property type="match status" value="1"/>
</dbReference>
<evidence type="ECO:0000256" key="6">
    <source>
        <dbReference type="SAM" id="Phobius"/>
    </source>
</evidence>
<evidence type="ECO:0000256" key="2">
    <source>
        <dbReference type="ARBA" id="ARBA00022692"/>
    </source>
</evidence>
<keyword evidence="2 6" id="KW-0812">Transmembrane</keyword>
<evidence type="ECO:0000313" key="8">
    <source>
        <dbReference type="EMBL" id="PSJ36403.1"/>
    </source>
</evidence>
<comment type="subcellular location">
    <subcellularLocation>
        <location evidence="1">Membrane</location>
        <topology evidence="1">Single-pass membrane protein</topology>
    </subcellularLocation>
</comment>
<name>A0A2P7QEK2_9SPHN</name>
<keyword evidence="4 6" id="KW-0472">Membrane</keyword>
<dbReference type="GO" id="GO:0016020">
    <property type="term" value="C:membrane"/>
    <property type="evidence" value="ECO:0007669"/>
    <property type="project" value="UniProtKB-SubCell"/>
</dbReference>
<dbReference type="EMBL" id="PXYI01000014">
    <property type="protein sequence ID" value="PSJ36403.1"/>
    <property type="molecule type" value="Genomic_DNA"/>
</dbReference>
<organism evidence="8 9">
    <name type="scientific">Allosphingosinicella deserti</name>
    <dbReference type="NCBI Taxonomy" id="2116704"/>
    <lineage>
        <taxon>Bacteria</taxon>
        <taxon>Pseudomonadati</taxon>
        <taxon>Pseudomonadota</taxon>
        <taxon>Alphaproteobacteria</taxon>
        <taxon>Sphingomonadales</taxon>
        <taxon>Sphingomonadaceae</taxon>
        <taxon>Allosphingosinicella</taxon>
    </lineage>
</organism>
<comment type="caution">
    <text evidence="8">The sequence shown here is derived from an EMBL/GenBank/DDBJ whole genome shotgun (WGS) entry which is preliminary data.</text>
</comment>
<gene>
    <name evidence="8" type="ORF">C7I55_26560</name>
</gene>
<proteinExistence type="predicted"/>
<dbReference type="CDD" id="cd16424">
    <property type="entry name" value="VirB8"/>
    <property type="match status" value="1"/>
</dbReference>
<feature type="domain" description="Bacterial virulence protein VirB8" evidence="7">
    <location>
        <begin position="16"/>
        <end position="224"/>
    </location>
</feature>
<evidence type="ECO:0000259" key="7">
    <source>
        <dbReference type="Pfam" id="PF04335"/>
    </source>
</evidence>
<sequence>MSGQPDDKREAYYQRADAWARDIEHQRRRLIRNAWLIAAAATVIAIAEAIALIVLAPLKTVVPYTILVDRHTGFVQSVDPLGTKRITGDAALTESFLAQYVTARESFDLDTVQADYRKVGLWSADRARSDYVAAMQGNNPDSPLQRYGRNASIEARVKSVSSLGPHLAMVRFDTVQRDAGGRARFTGAWSAIIRHRYTSATMPVADRFINPLGFQVLRYRRTAEALPPAETLPIAPPPAADPRGSQPLTVPAPPAIAPPPSGTAGEDRSGPEL</sequence>
<dbReference type="RefSeq" id="WP_106516078.1">
    <property type="nucleotide sequence ID" value="NZ_PXYI01000014.1"/>
</dbReference>
<dbReference type="InterPro" id="IPR007430">
    <property type="entry name" value="VirB8"/>
</dbReference>
<feature type="region of interest" description="Disordered" evidence="5">
    <location>
        <begin position="228"/>
        <end position="273"/>
    </location>
</feature>
<keyword evidence="9" id="KW-1185">Reference proteome</keyword>
<feature type="compositionally biased region" description="Pro residues" evidence="5">
    <location>
        <begin position="250"/>
        <end position="261"/>
    </location>
</feature>
<accession>A0A2P7QEK2</accession>
<dbReference type="AlphaFoldDB" id="A0A2P7QEK2"/>
<dbReference type="OrthoDB" id="7366154at2"/>
<evidence type="ECO:0000256" key="5">
    <source>
        <dbReference type="SAM" id="MobiDB-lite"/>
    </source>
</evidence>
<dbReference type="InterPro" id="IPR032710">
    <property type="entry name" value="NTF2-like_dom_sf"/>
</dbReference>
<dbReference type="Gene3D" id="3.10.450.230">
    <property type="entry name" value="VirB8 protein"/>
    <property type="match status" value="1"/>
</dbReference>
<protein>
    <recommendedName>
        <fullName evidence="7">Bacterial virulence protein VirB8 domain-containing protein</fullName>
    </recommendedName>
</protein>
<evidence type="ECO:0000313" key="9">
    <source>
        <dbReference type="Proteomes" id="UP000241167"/>
    </source>
</evidence>
<evidence type="ECO:0000256" key="3">
    <source>
        <dbReference type="ARBA" id="ARBA00022989"/>
    </source>
</evidence>
<keyword evidence="3 6" id="KW-1133">Transmembrane helix</keyword>
<dbReference type="Proteomes" id="UP000241167">
    <property type="component" value="Unassembled WGS sequence"/>
</dbReference>
<evidence type="ECO:0000256" key="4">
    <source>
        <dbReference type="ARBA" id="ARBA00023136"/>
    </source>
</evidence>
<reference evidence="8 9" key="1">
    <citation type="submission" date="2018-03" db="EMBL/GenBank/DDBJ databases">
        <title>The draft genome of Sphingosinicella sp. GL-C-18.</title>
        <authorList>
            <person name="Liu L."/>
            <person name="Li L."/>
            <person name="Liang L."/>
            <person name="Zhang X."/>
            <person name="Wang T."/>
        </authorList>
    </citation>
    <scope>NUCLEOTIDE SEQUENCE [LARGE SCALE GENOMIC DNA]</scope>
    <source>
        <strain evidence="8 9">GL-C-18</strain>
    </source>
</reference>
<dbReference type="SUPFAM" id="SSF54427">
    <property type="entry name" value="NTF2-like"/>
    <property type="match status" value="1"/>
</dbReference>